<reference evidence="1" key="2">
    <citation type="submission" date="2021-12" db="EMBL/GenBank/DDBJ databases">
        <title>Resequencing data analysis of finger millet.</title>
        <authorList>
            <person name="Hatakeyama M."/>
            <person name="Aluri S."/>
            <person name="Balachadran M.T."/>
            <person name="Sivarajan S.R."/>
            <person name="Poveda L."/>
            <person name="Shimizu-Inatsugi R."/>
            <person name="Schlapbach R."/>
            <person name="Sreeman S.M."/>
            <person name="Shimizu K.K."/>
        </authorList>
    </citation>
    <scope>NUCLEOTIDE SEQUENCE</scope>
</reference>
<organism evidence="1 2">
    <name type="scientific">Eleusine coracana subsp. coracana</name>
    <dbReference type="NCBI Taxonomy" id="191504"/>
    <lineage>
        <taxon>Eukaryota</taxon>
        <taxon>Viridiplantae</taxon>
        <taxon>Streptophyta</taxon>
        <taxon>Embryophyta</taxon>
        <taxon>Tracheophyta</taxon>
        <taxon>Spermatophyta</taxon>
        <taxon>Magnoliopsida</taxon>
        <taxon>Liliopsida</taxon>
        <taxon>Poales</taxon>
        <taxon>Poaceae</taxon>
        <taxon>PACMAD clade</taxon>
        <taxon>Chloridoideae</taxon>
        <taxon>Cynodonteae</taxon>
        <taxon>Eleusininae</taxon>
        <taxon>Eleusine</taxon>
    </lineage>
</organism>
<evidence type="ECO:0000313" key="1">
    <source>
        <dbReference type="EMBL" id="GJN18691.1"/>
    </source>
</evidence>
<reference evidence="1" key="1">
    <citation type="journal article" date="2018" name="DNA Res.">
        <title>Multiple hybrid de novo genome assembly of finger millet, an orphan allotetraploid crop.</title>
        <authorList>
            <person name="Hatakeyama M."/>
            <person name="Aluri S."/>
            <person name="Balachadran M.T."/>
            <person name="Sivarajan S.R."/>
            <person name="Patrignani A."/>
            <person name="Gruter S."/>
            <person name="Poveda L."/>
            <person name="Shimizu-Inatsugi R."/>
            <person name="Baeten J."/>
            <person name="Francoijs K.J."/>
            <person name="Nataraja K.N."/>
            <person name="Reddy Y.A.N."/>
            <person name="Phadnis S."/>
            <person name="Ravikumar R.L."/>
            <person name="Schlapbach R."/>
            <person name="Sreeman S.M."/>
            <person name="Shimizu K.K."/>
        </authorList>
    </citation>
    <scope>NUCLEOTIDE SEQUENCE</scope>
</reference>
<protein>
    <submittedName>
        <fullName evidence="1">Uncharacterized protein</fullName>
    </submittedName>
</protein>
<dbReference type="Proteomes" id="UP001054889">
    <property type="component" value="Unassembled WGS sequence"/>
</dbReference>
<comment type="caution">
    <text evidence="1">The sequence shown here is derived from an EMBL/GenBank/DDBJ whole genome shotgun (WGS) entry which is preliminary data.</text>
</comment>
<name>A0AAV5E927_ELECO</name>
<dbReference type="AlphaFoldDB" id="A0AAV5E927"/>
<dbReference type="EMBL" id="BQKI01000073">
    <property type="protein sequence ID" value="GJN18691.1"/>
    <property type="molecule type" value="Genomic_DNA"/>
</dbReference>
<accession>A0AAV5E927</accession>
<evidence type="ECO:0000313" key="2">
    <source>
        <dbReference type="Proteomes" id="UP001054889"/>
    </source>
</evidence>
<proteinExistence type="predicted"/>
<gene>
    <name evidence="1" type="primary">gb05879</name>
    <name evidence="1" type="ORF">PR202_gb05879</name>
</gene>
<sequence>MPLESAYRLYAFSLYQISPSVLQLTVHIPGMHMVAFNVKDDLNEVLKREKSQKSMLTEDFCLNSFNPNARKLLYIQFSEYHRWDRTDNTWVQQKN</sequence>
<keyword evidence="2" id="KW-1185">Reference proteome</keyword>